<evidence type="ECO:0000313" key="1">
    <source>
        <dbReference type="EMBL" id="PWG79409.1"/>
    </source>
</evidence>
<dbReference type="EMBL" id="QEAS01000014">
    <property type="protein sequence ID" value="PWG79409.1"/>
    <property type="molecule type" value="Genomic_DNA"/>
</dbReference>
<protein>
    <recommendedName>
        <fullName evidence="3">DUF4625 domain-containing protein</fullName>
    </recommendedName>
</protein>
<accession>A0A2U2PE65</accession>
<evidence type="ECO:0000313" key="2">
    <source>
        <dbReference type="Proteomes" id="UP000245647"/>
    </source>
</evidence>
<dbReference type="PROSITE" id="PS51257">
    <property type="entry name" value="PROKAR_LIPOPROTEIN"/>
    <property type="match status" value="1"/>
</dbReference>
<gene>
    <name evidence="1" type="ORF">DDR33_16705</name>
</gene>
<evidence type="ECO:0008006" key="3">
    <source>
        <dbReference type="Google" id="ProtNLM"/>
    </source>
</evidence>
<dbReference type="InterPro" id="IPR027829">
    <property type="entry name" value="DUF4625"/>
</dbReference>
<dbReference type="Proteomes" id="UP000245647">
    <property type="component" value="Unassembled WGS sequence"/>
</dbReference>
<comment type="caution">
    <text evidence="1">The sequence shown here is derived from an EMBL/GenBank/DDBJ whole genome shotgun (WGS) entry which is preliminary data.</text>
</comment>
<sequence>MTQTIKLSRMKTMKQFLCLLIFTGTFFTACKKDDPEYMPPVIDGLEVGLRNSKIAHPGSDLHIEAQISAPGTIKSVVLSIHPENGSGWELNTTYTEDLEGLKNAEFHKHVDVPAEAPLGDYHGHLKVTDQSGQVTEVEFELVLVSDPTLPSVTGFEVGLNAAGNDLHLEAMVNAPNKIADIEVEIHGNGWEKEVSYTDQAMVGQSTYNFHKHINVAEAPAGHYHVHLKVTDQSGKENEFEEHFDKP</sequence>
<keyword evidence="2" id="KW-1185">Reference proteome</keyword>
<name>A0A2U2PE65_9SPHI</name>
<dbReference type="Pfam" id="PF15418">
    <property type="entry name" value="DUF4625"/>
    <property type="match status" value="2"/>
</dbReference>
<proteinExistence type="predicted"/>
<organism evidence="1 2">
    <name type="scientific">Pararcticibacter amylolyticus</name>
    <dbReference type="NCBI Taxonomy" id="2173175"/>
    <lineage>
        <taxon>Bacteria</taxon>
        <taxon>Pseudomonadati</taxon>
        <taxon>Bacteroidota</taxon>
        <taxon>Sphingobacteriia</taxon>
        <taxon>Sphingobacteriales</taxon>
        <taxon>Sphingobacteriaceae</taxon>
        <taxon>Pararcticibacter</taxon>
    </lineage>
</organism>
<dbReference type="AlphaFoldDB" id="A0A2U2PE65"/>
<reference evidence="1 2" key="1">
    <citation type="submission" date="2018-04" db="EMBL/GenBank/DDBJ databases">
        <title>Pedobacter chongqingensis sp. nov., isolated from a rottenly hemp rope.</title>
        <authorList>
            <person name="Cai Y."/>
        </authorList>
    </citation>
    <scope>NUCLEOTIDE SEQUENCE [LARGE SCALE GENOMIC DNA]</scope>
    <source>
        <strain evidence="1 2">FJ4-8</strain>
    </source>
</reference>